<dbReference type="PANTHER" id="PTHR30307:SF0">
    <property type="entry name" value="S-ADENOSYLMETHIONINE:TRNA RIBOSYLTRANSFERASE-ISOMERASE"/>
    <property type="match status" value="1"/>
</dbReference>
<evidence type="ECO:0000313" key="6">
    <source>
        <dbReference type="Proteomes" id="UP000541352"/>
    </source>
</evidence>
<proteinExistence type="predicted"/>
<sequence>MTLPEILLADYEYDLPDEKIARYPVEPRDSSKLMVYRKGEILHRQFTDVVNYLPSQSFLVFNNTKVIPARVFFTKPTGALIEVFLLHPEAPTRVINEAMQQTTHAVWSCMVGNKKRWKAHETLQCNLLINQLTVTVFADWADMDKNWVNFRWQVADSQPEPIELTFVEIIRALGEIPLPPYLNRKTEAQDLETYQTVYSKIEGAVAAPTAGLHFTEQVFENLANAGITHDFVTLHVGAGTFQPVKVANAIEHTMHAEQVVYRRAFIENLLVHLEGIVAVGTTSMRSLESLYWFGVKLWQNKTKVQNGFFIEKLTPYQVYTSLPSAEESLQTILAYMEHHELNEVIGETEIMIFPSYTFKLCKGLITNYHQPKSTLMLLVAAFVGPNWRTIYDEALANDYRFLSYGDSSLLLP</sequence>
<organism evidence="5 6">
    <name type="scientific">Runella defluvii</name>
    <dbReference type="NCBI Taxonomy" id="370973"/>
    <lineage>
        <taxon>Bacteria</taxon>
        <taxon>Pseudomonadati</taxon>
        <taxon>Bacteroidota</taxon>
        <taxon>Cytophagia</taxon>
        <taxon>Cytophagales</taxon>
        <taxon>Spirosomataceae</taxon>
        <taxon>Runella</taxon>
    </lineage>
</organism>
<keyword evidence="1" id="KW-0963">Cytoplasm</keyword>
<evidence type="ECO:0000256" key="3">
    <source>
        <dbReference type="ARBA" id="ARBA00022691"/>
    </source>
</evidence>
<dbReference type="PANTHER" id="PTHR30307">
    <property type="entry name" value="S-ADENOSYLMETHIONINE:TRNA RIBOSYLTRANSFERASE-ISOMERASE"/>
    <property type="match status" value="1"/>
</dbReference>
<dbReference type="GO" id="GO:0008616">
    <property type="term" value="P:tRNA queuosine(34) biosynthetic process"/>
    <property type="evidence" value="ECO:0007669"/>
    <property type="project" value="UniProtKB-KW"/>
</dbReference>
<dbReference type="Gene3D" id="3.40.1780.10">
    <property type="entry name" value="QueA-like"/>
    <property type="match status" value="2"/>
</dbReference>
<keyword evidence="5" id="KW-0413">Isomerase</keyword>
<dbReference type="Proteomes" id="UP000541352">
    <property type="component" value="Unassembled WGS sequence"/>
</dbReference>
<dbReference type="Pfam" id="PF02547">
    <property type="entry name" value="Queuosine_synth"/>
    <property type="match status" value="1"/>
</dbReference>
<protein>
    <submittedName>
        <fullName evidence="5">S-adenosylmethionine:tRNA ribosyltransferase-isomerase</fullName>
        <ecNumber evidence="5">2.4.99.17</ecNumber>
    </submittedName>
</protein>
<dbReference type="GO" id="GO:0051075">
    <property type="term" value="F:S-adenosylmethionine:tRNA ribosyltransferase-isomerase activity"/>
    <property type="evidence" value="ECO:0007669"/>
    <property type="project" value="UniProtKB-EC"/>
</dbReference>
<dbReference type="InterPro" id="IPR042118">
    <property type="entry name" value="QueA_dom1"/>
</dbReference>
<evidence type="ECO:0000256" key="1">
    <source>
        <dbReference type="ARBA" id="ARBA00022490"/>
    </source>
</evidence>
<dbReference type="RefSeq" id="WP_183972826.1">
    <property type="nucleotide sequence ID" value="NZ_JACIBY010000003.1"/>
</dbReference>
<comment type="caution">
    <text evidence="5">The sequence shown here is derived from an EMBL/GenBank/DDBJ whole genome shotgun (WGS) entry which is preliminary data.</text>
</comment>
<evidence type="ECO:0000256" key="4">
    <source>
        <dbReference type="ARBA" id="ARBA00022785"/>
    </source>
</evidence>
<keyword evidence="3" id="KW-0949">S-adenosyl-L-methionine</keyword>
<keyword evidence="6" id="KW-1185">Reference proteome</keyword>
<dbReference type="InterPro" id="IPR042119">
    <property type="entry name" value="QueA_dom2"/>
</dbReference>
<accession>A0A7W5ZLB5</accession>
<reference evidence="5 6" key="1">
    <citation type="submission" date="2020-08" db="EMBL/GenBank/DDBJ databases">
        <title>Genomic Encyclopedia of Type Strains, Phase IV (KMG-IV): sequencing the most valuable type-strain genomes for metagenomic binning, comparative biology and taxonomic classification.</title>
        <authorList>
            <person name="Goeker M."/>
        </authorList>
    </citation>
    <scope>NUCLEOTIDE SEQUENCE [LARGE SCALE GENOMIC DNA]</scope>
    <source>
        <strain evidence="5 6">DSM 17976</strain>
    </source>
</reference>
<dbReference type="EC" id="2.4.99.17" evidence="5"/>
<evidence type="ECO:0000256" key="2">
    <source>
        <dbReference type="ARBA" id="ARBA00022679"/>
    </source>
</evidence>
<evidence type="ECO:0000313" key="5">
    <source>
        <dbReference type="EMBL" id="MBB3837904.1"/>
    </source>
</evidence>
<dbReference type="Gene3D" id="2.40.10.240">
    <property type="entry name" value="QueA-like"/>
    <property type="match status" value="1"/>
</dbReference>
<keyword evidence="2 5" id="KW-0808">Transferase</keyword>
<dbReference type="InterPro" id="IPR003699">
    <property type="entry name" value="QueA"/>
</dbReference>
<keyword evidence="4" id="KW-0671">Queuosine biosynthesis</keyword>
<dbReference type="AlphaFoldDB" id="A0A7W5ZLB5"/>
<dbReference type="SUPFAM" id="SSF111337">
    <property type="entry name" value="QueA-like"/>
    <property type="match status" value="1"/>
</dbReference>
<name>A0A7W5ZLB5_9BACT</name>
<keyword evidence="5" id="KW-0328">Glycosyltransferase</keyword>
<dbReference type="EMBL" id="JACIBY010000003">
    <property type="protein sequence ID" value="MBB3837904.1"/>
    <property type="molecule type" value="Genomic_DNA"/>
</dbReference>
<dbReference type="InterPro" id="IPR036100">
    <property type="entry name" value="QueA_sf"/>
</dbReference>
<gene>
    <name evidence="5" type="ORF">FHS57_001901</name>
</gene>